<dbReference type="PANTHER" id="PTHR34047">
    <property type="entry name" value="NUCLEAR INTRON MATURASE 1, MITOCHONDRIAL-RELATED"/>
    <property type="match status" value="1"/>
</dbReference>
<keyword evidence="2" id="KW-0695">RNA-directed DNA polymerase</keyword>
<keyword evidence="3" id="KW-1185">Reference proteome</keyword>
<dbReference type="SUPFAM" id="SSF56672">
    <property type="entry name" value="DNA/RNA polymerases"/>
    <property type="match status" value="1"/>
</dbReference>
<dbReference type="CDD" id="cd01651">
    <property type="entry name" value="RT_G2_intron"/>
    <property type="match status" value="1"/>
</dbReference>
<feature type="domain" description="Reverse transcriptase" evidence="1">
    <location>
        <begin position="69"/>
        <end position="364"/>
    </location>
</feature>
<dbReference type="InterPro" id="IPR024937">
    <property type="entry name" value="Domain_X"/>
</dbReference>
<proteinExistence type="predicted"/>
<dbReference type="GO" id="GO:0006397">
    <property type="term" value="P:mRNA processing"/>
    <property type="evidence" value="ECO:0007669"/>
    <property type="project" value="InterPro"/>
</dbReference>
<name>A0A3G1KQJ6_FORW1</name>
<dbReference type="Pfam" id="PF21368">
    <property type="entry name" value="AI2M-like_HNH"/>
    <property type="match status" value="1"/>
</dbReference>
<dbReference type="AlphaFoldDB" id="A0A3G1KQJ6"/>
<dbReference type="Pfam" id="PF01348">
    <property type="entry name" value="Intron_maturas2"/>
    <property type="match status" value="1"/>
</dbReference>
<sequence>MRNPETVLENLKSHAATPDYQYKRLYRNLYNPSLYLMAYQQTYSKPGNMSKGIDGQTFDGMSLKRIHNIIRRLKDYSYQLKPARRTYIPKKNGKLRPLGVPASDDKLIQQVIKMLLESIYEDTFAETSHGFRPERSCHTALSQIKINFTGVKWFIEGDIKSYFDNIDHHILISILRRRIKDEYFISLIWKCLRAGYVENGIYCKPNKGLHQGSPISPLLANVYLNEFDQYMAEFKNAFDRNEKRRRSPEYNRIQNREQHLRKIISKLSDSSKERAEMIRSLKQLRNICVSMSCSDPMDSSYKRIFYQRYADDFIIGIIGSKQEAEQVKDKVSGYLSEQLHLELSQEKTLITHGKEKAQFLGYDITIGRKGTPSKDKLGKLSDRHNGRVKLYLPQDAWLKKLKLYKALKIGNQKGISETWEPCARPDLLYFPDHEIVRIYNWEIQGLYQYYKLADNVSVLNDYYYIMKYSLLKTLAGKHNCSVRKIMQKYFHNGRFQINFSTDGKSKTIYLYDYGFRKQPIIKGRSMKYQSKELTNRLLSHQCEWCGSVDPNVSTHQVRKLSELSGATVWEQKMLQLNRKTLILCPVCHDKLHKGLLN</sequence>
<evidence type="ECO:0000259" key="1">
    <source>
        <dbReference type="PROSITE" id="PS50878"/>
    </source>
</evidence>
<keyword evidence="2" id="KW-0808">Transferase</keyword>
<dbReference type="KEGG" id="fwa:DCMF_07950"/>
<dbReference type="InterPro" id="IPR051083">
    <property type="entry name" value="GrpII_Intron_Splice-Mob/Def"/>
</dbReference>
<dbReference type="InterPro" id="IPR043502">
    <property type="entry name" value="DNA/RNA_pol_sf"/>
</dbReference>
<accession>A0A3G1KQJ6</accession>
<dbReference type="InterPro" id="IPR000477">
    <property type="entry name" value="RT_dom"/>
</dbReference>
<evidence type="ECO:0000313" key="2">
    <source>
        <dbReference type="EMBL" id="ATW24716.1"/>
    </source>
</evidence>
<protein>
    <submittedName>
        <fullName evidence="2">Group II intron reverse transcriptase/maturase</fullName>
    </submittedName>
</protein>
<dbReference type="GO" id="GO:0003964">
    <property type="term" value="F:RNA-directed DNA polymerase activity"/>
    <property type="evidence" value="ECO:0007669"/>
    <property type="project" value="UniProtKB-KW"/>
</dbReference>
<organism evidence="2 3">
    <name type="scientific">Formimonas warabiya</name>
    <dbReference type="NCBI Taxonomy" id="1761012"/>
    <lineage>
        <taxon>Bacteria</taxon>
        <taxon>Bacillati</taxon>
        <taxon>Bacillota</taxon>
        <taxon>Clostridia</taxon>
        <taxon>Eubacteriales</taxon>
        <taxon>Peptococcaceae</taxon>
        <taxon>Candidatus Formimonas</taxon>
    </lineage>
</organism>
<evidence type="ECO:0000313" key="3">
    <source>
        <dbReference type="Proteomes" id="UP000323521"/>
    </source>
</evidence>
<dbReference type="EMBL" id="CP017634">
    <property type="protein sequence ID" value="ATW24716.1"/>
    <property type="molecule type" value="Genomic_DNA"/>
</dbReference>
<dbReference type="PANTHER" id="PTHR34047:SF8">
    <property type="entry name" value="PROTEIN YKFC"/>
    <property type="match status" value="1"/>
</dbReference>
<reference evidence="2 3" key="1">
    <citation type="submission" date="2016-10" db="EMBL/GenBank/DDBJ databases">
        <title>Complete Genome Sequence of Peptococcaceae strain DCMF.</title>
        <authorList>
            <person name="Edwards R.J."/>
            <person name="Holland S.I."/>
            <person name="Deshpande N.P."/>
            <person name="Wong Y.K."/>
            <person name="Ertan H."/>
            <person name="Manefield M."/>
            <person name="Russell T.L."/>
            <person name="Lee M.J."/>
        </authorList>
    </citation>
    <scope>NUCLEOTIDE SEQUENCE [LARGE SCALE GENOMIC DNA]</scope>
    <source>
        <strain evidence="2 3">DCMF</strain>
    </source>
</reference>
<dbReference type="Pfam" id="PF00078">
    <property type="entry name" value="RVT_1"/>
    <property type="match status" value="2"/>
</dbReference>
<gene>
    <name evidence="2" type="ORF">DCMF_07950</name>
</gene>
<dbReference type="InterPro" id="IPR049030">
    <property type="entry name" value="AI2M-like_HNH"/>
</dbReference>
<dbReference type="RefSeq" id="WP_148133938.1">
    <property type="nucleotide sequence ID" value="NZ_CP017634.1"/>
</dbReference>
<keyword evidence="2" id="KW-0548">Nucleotidyltransferase</keyword>
<dbReference type="Proteomes" id="UP000323521">
    <property type="component" value="Chromosome"/>
</dbReference>
<dbReference type="OrthoDB" id="9793236at2"/>
<dbReference type="PROSITE" id="PS50878">
    <property type="entry name" value="RT_POL"/>
    <property type="match status" value="1"/>
</dbReference>